<evidence type="ECO:0000313" key="2">
    <source>
        <dbReference type="Proteomes" id="UP000192455"/>
    </source>
</evidence>
<sequence length="120" mass="13622">MSDSETLLRELWTQKGVSLKRQNELLAEIRAKAQPGSTVGPFVIPGKIETRRQGSGPKIRNYWETHLYTYAYACRPASKWSAGNRAALRAKCLRHGHTMGECQMVERNPEHFIRTGRLAP</sequence>
<dbReference type="EMBL" id="FTPS01000004">
    <property type="protein sequence ID" value="SIT87077.1"/>
    <property type="molecule type" value="Genomic_DNA"/>
</dbReference>
<dbReference type="RefSeq" id="WP_143733114.1">
    <property type="nucleotide sequence ID" value="NZ_FTPS01000004.1"/>
</dbReference>
<organism evidence="1 2">
    <name type="scientific">Pontibaca methylaminivorans</name>
    <dbReference type="NCBI Taxonomy" id="515897"/>
    <lineage>
        <taxon>Bacteria</taxon>
        <taxon>Pseudomonadati</taxon>
        <taxon>Pseudomonadota</taxon>
        <taxon>Alphaproteobacteria</taxon>
        <taxon>Rhodobacterales</taxon>
        <taxon>Roseobacteraceae</taxon>
        <taxon>Pontibaca</taxon>
    </lineage>
</organism>
<dbReference type="AlphaFoldDB" id="A0A1R3X836"/>
<keyword evidence="2" id="KW-1185">Reference proteome</keyword>
<name>A0A1R3X836_9RHOB</name>
<reference evidence="1 2" key="1">
    <citation type="submission" date="2017-01" db="EMBL/GenBank/DDBJ databases">
        <authorList>
            <person name="Mah S.A."/>
            <person name="Swanson W.J."/>
            <person name="Moy G.W."/>
            <person name="Vacquier V.D."/>
        </authorList>
    </citation>
    <scope>NUCLEOTIDE SEQUENCE [LARGE SCALE GENOMIC DNA]</scope>
    <source>
        <strain evidence="1 2">DSM 21219</strain>
    </source>
</reference>
<protein>
    <submittedName>
        <fullName evidence="1">Uncharacterized protein</fullName>
    </submittedName>
</protein>
<gene>
    <name evidence="1" type="ORF">SAMN05421849_2552</name>
</gene>
<proteinExistence type="predicted"/>
<accession>A0A1R3X836</accession>
<evidence type="ECO:0000313" key="1">
    <source>
        <dbReference type="EMBL" id="SIT87077.1"/>
    </source>
</evidence>
<dbReference type="Proteomes" id="UP000192455">
    <property type="component" value="Unassembled WGS sequence"/>
</dbReference>